<protein>
    <submittedName>
        <fullName evidence="2">Uncharacterized protein</fullName>
    </submittedName>
</protein>
<feature type="chain" id="PRO_5047341024" evidence="1">
    <location>
        <begin position="28"/>
        <end position="55"/>
    </location>
</feature>
<accession>A0ABV4Y8I3</accession>
<evidence type="ECO:0000256" key="1">
    <source>
        <dbReference type="SAM" id="SignalP"/>
    </source>
</evidence>
<feature type="signal peptide" evidence="1">
    <location>
        <begin position="1"/>
        <end position="27"/>
    </location>
</feature>
<evidence type="ECO:0000313" key="3">
    <source>
        <dbReference type="Proteomes" id="UP001576776"/>
    </source>
</evidence>
<gene>
    <name evidence="2" type="ORF">ACE1B6_04100</name>
</gene>
<reference evidence="2 3" key="1">
    <citation type="submission" date="2024-09" db="EMBL/GenBank/DDBJ databases">
        <title>Floridaenema gen nov. (Aerosakkonemataceae, Aerosakkonematales ord. nov., Cyanobacteria) from benthic tropical and subtropical fresh waters, with the description of four new species.</title>
        <authorList>
            <person name="Moretto J.A."/>
            <person name="Berthold D.E."/>
            <person name="Lefler F.W."/>
            <person name="Huang I.-S."/>
            <person name="Laughinghouse H. IV."/>
        </authorList>
    </citation>
    <scope>NUCLEOTIDE SEQUENCE [LARGE SCALE GENOMIC DNA]</scope>
    <source>
        <strain evidence="2 3">BLCC-F154</strain>
    </source>
</reference>
<evidence type="ECO:0000313" key="2">
    <source>
        <dbReference type="EMBL" id="MFB2934438.1"/>
    </source>
</evidence>
<name>A0ABV4Y8I3_9CYAN</name>
<keyword evidence="1" id="KW-0732">Signal</keyword>
<proteinExistence type="predicted"/>
<dbReference type="EMBL" id="JBHFNS010000018">
    <property type="protein sequence ID" value="MFB2934438.1"/>
    <property type="molecule type" value="Genomic_DNA"/>
</dbReference>
<dbReference type="RefSeq" id="WP_413255962.1">
    <property type="nucleotide sequence ID" value="NZ_JBHFNS010000018.1"/>
</dbReference>
<organism evidence="2 3">
    <name type="scientific">Floridaenema fluviatile BLCC-F154</name>
    <dbReference type="NCBI Taxonomy" id="3153640"/>
    <lineage>
        <taxon>Bacteria</taxon>
        <taxon>Bacillati</taxon>
        <taxon>Cyanobacteriota</taxon>
        <taxon>Cyanophyceae</taxon>
        <taxon>Oscillatoriophycideae</taxon>
        <taxon>Aerosakkonematales</taxon>
        <taxon>Aerosakkonemataceae</taxon>
        <taxon>Floridanema</taxon>
        <taxon>Floridanema fluviatile</taxon>
    </lineage>
</organism>
<sequence>MPVKSISTYLSVLAGSIFTLIASPVQAAVLEFSTDGIRFDQDTTANFQFVSVQGS</sequence>
<dbReference type="Proteomes" id="UP001576776">
    <property type="component" value="Unassembled WGS sequence"/>
</dbReference>
<keyword evidence="3" id="KW-1185">Reference proteome</keyword>
<comment type="caution">
    <text evidence="2">The sequence shown here is derived from an EMBL/GenBank/DDBJ whole genome shotgun (WGS) entry which is preliminary data.</text>
</comment>